<dbReference type="OrthoDB" id="20774at2759"/>
<name>A0A6A5TBG1_9PLEO</name>
<dbReference type="InterPro" id="IPR050358">
    <property type="entry name" value="RSE1/DDB1/CFT1"/>
</dbReference>
<dbReference type="InterPro" id="IPR015943">
    <property type="entry name" value="WD40/YVTN_repeat-like_dom_sf"/>
</dbReference>
<proteinExistence type="predicted"/>
<feature type="compositionally biased region" description="Polar residues" evidence="1">
    <location>
        <begin position="29"/>
        <end position="38"/>
    </location>
</feature>
<dbReference type="Pfam" id="PF10433">
    <property type="entry name" value="Beta-prop_RSE1_1st"/>
    <property type="match status" value="1"/>
</dbReference>
<reference evidence="3" key="1">
    <citation type="journal article" date="2020" name="Stud. Mycol.">
        <title>101 Dothideomycetes genomes: a test case for predicting lifestyles and emergence of pathogens.</title>
        <authorList>
            <person name="Haridas S."/>
            <person name="Albert R."/>
            <person name="Binder M."/>
            <person name="Bloem J."/>
            <person name="Labutti K."/>
            <person name="Salamov A."/>
            <person name="Andreopoulos B."/>
            <person name="Baker S."/>
            <person name="Barry K."/>
            <person name="Bills G."/>
            <person name="Bluhm B."/>
            <person name="Cannon C."/>
            <person name="Castanera R."/>
            <person name="Culley D."/>
            <person name="Daum C."/>
            <person name="Ezra D."/>
            <person name="Gonzalez J."/>
            <person name="Henrissat B."/>
            <person name="Kuo A."/>
            <person name="Liang C."/>
            <person name="Lipzen A."/>
            <person name="Lutzoni F."/>
            <person name="Magnuson J."/>
            <person name="Mondo S."/>
            <person name="Nolan M."/>
            <person name="Ohm R."/>
            <person name="Pangilinan J."/>
            <person name="Park H.-J."/>
            <person name="Ramirez L."/>
            <person name="Alfaro M."/>
            <person name="Sun H."/>
            <person name="Tritt A."/>
            <person name="Yoshinaga Y."/>
            <person name="Zwiers L.-H."/>
            <person name="Turgeon B."/>
            <person name="Goodwin S."/>
            <person name="Spatafora J."/>
            <person name="Crous P."/>
            <person name="Grigoriev I."/>
        </authorList>
    </citation>
    <scope>NUCLEOTIDE SEQUENCE</scope>
    <source>
        <strain evidence="3">CBS 675.92</strain>
    </source>
</reference>
<sequence length="1421" mass="158428">MENQVQSLVYIDGEWVTRSADVYQIISRNQQQEDTTMQEPDAEPPREAPSIGILSRTIIETPFTKFILPANIRHKDSNDVVLIGEHSIQLKEICDYGHLRHVTTKSDFKGKILAARMFGDPRKVKVSTFEQSPFVHRARRSATSEEEITLPPEIIVLTLNSRVLVFLWATHNQKGSAKFVQMTARLPPAYSLFDKLGPHLAVDPKGRAIAVAAYEGRFILYKTKMLETWRQEARAGSNGLPIIDEAIIQIEGRIMHMEFLSSGGTRDDSHVVLVFLLVHEGKTKIARYEWDLRGSMDESTARKDRSHVDFEDRSPSLFIPLSKSPDFLLVCDQHISLYKRVLSGPPDSTPTQIPAKILPSLRPGESKRIPRWVQWDRATRNPDFDKEAFYIAREDGAVMYVERGSSNFLDITDAGCWPTPIDTAFACLNNIDNSEFSQTYPDVLISGGAGSDGLLCKVGSWPTEYDFNRDASKSNAFTFLESIPSWAPLTDMTVSRLPGARSPYERERPAIFVTNGKGPEGEVSELRIGFKAVIDDSSDGMTGCTGLWIVDYGMQMLEEDGPKSEQHYVTFISTLPPETIAVRSTRIQSKGYHTEWVKTQLSNEDGSAQDHIIRAEETIAACCWSDKFAIQITRKEARVLLRPTLVGVSSISFPHPLLGATTKADAPVFVISYRDGEQTVFELVPISTEGTIGTDIRTYPRHDLLCDPTCIEMIVVREAMLVLVGTIDGHIRLFEMSPSGSLTKVYEARLAEGLGHKEDSICESAVLRTSEVEDRIEILCGSRDGYIFSFTLRGAEGDGHYDTEDRNLQKMGSAPVQLSRSATDPAVVFVACGPEFCRLRGSLAPLDANALDSVWLVDQGSSAYMQGPVTAFDQLPLATSPMQTVKVLGGFMFAVSGDQMVFAQLDYDAKWSNHEVPSVALEKSKVIPRNLPTGATPMKTMYIGGALQNLVVATMENKEEQKPPSGYRTLRSSLKFIRMHDQPPEDESEVKQEDEWASSTNRLVTYECPLQPYERVHSMVEWTYEKDKGKTYHLVIVGTGTTAGPGKEGGRRLFFNVGKPGSGIKLMKAILHRHPVQCLAMVSKTHLASIIGVKLRIYEYTPSDGMWNVRAEITLPSKGVHLTVSLPFIYVSTAHDSHLCYAVSKPGADGQFTLIPMFSDSRQRSLAHHLVYDFERPVSIPTSSVQNSDPGSSNTPHSETIILLADKTCSVTGLFHKDKPTIKTAAETLFEACLPRSVIRLQRADIRPPWRQVENKPGILADDIVGACTDGTIYSFSILGKPARRVLRLFQNIIDAKQRRDPALRHTAVKHRSSDIFALLQNGAEGSQDALIKYRDIDPEVQEQGLAAPRFNHVDGDLLIRFVEEDGDVKKLFTDGCENDVWHLFRGYVRALRGQSAEGDNGREDVEWVVWWLKIVLMPLL</sequence>
<feature type="domain" description="RSE1/DDB1/CPSF1 first beta-propeller" evidence="2">
    <location>
        <begin position="66"/>
        <end position="402"/>
    </location>
</feature>
<keyword evidence="4" id="KW-1185">Reference proteome</keyword>
<gene>
    <name evidence="3" type="ORF">CC80DRAFT_555226</name>
</gene>
<dbReference type="PANTHER" id="PTHR10644">
    <property type="entry name" value="DNA REPAIR/RNA PROCESSING CPSF FAMILY"/>
    <property type="match status" value="1"/>
</dbReference>
<dbReference type="InterPro" id="IPR018846">
    <property type="entry name" value="Beta-prop_RSE1/DDB1/CPSF1_1st"/>
</dbReference>
<evidence type="ECO:0000259" key="2">
    <source>
        <dbReference type="Pfam" id="PF10433"/>
    </source>
</evidence>
<evidence type="ECO:0000256" key="1">
    <source>
        <dbReference type="SAM" id="MobiDB-lite"/>
    </source>
</evidence>
<organism evidence="3 4">
    <name type="scientific">Byssothecium circinans</name>
    <dbReference type="NCBI Taxonomy" id="147558"/>
    <lineage>
        <taxon>Eukaryota</taxon>
        <taxon>Fungi</taxon>
        <taxon>Dikarya</taxon>
        <taxon>Ascomycota</taxon>
        <taxon>Pezizomycotina</taxon>
        <taxon>Dothideomycetes</taxon>
        <taxon>Pleosporomycetidae</taxon>
        <taxon>Pleosporales</taxon>
        <taxon>Massarineae</taxon>
        <taxon>Massarinaceae</taxon>
        <taxon>Byssothecium</taxon>
    </lineage>
</organism>
<evidence type="ECO:0000313" key="4">
    <source>
        <dbReference type="Proteomes" id="UP000800035"/>
    </source>
</evidence>
<accession>A0A6A5TBG1</accession>
<evidence type="ECO:0000313" key="3">
    <source>
        <dbReference type="EMBL" id="KAF1949504.1"/>
    </source>
</evidence>
<feature type="region of interest" description="Disordered" evidence="1">
    <location>
        <begin position="29"/>
        <end position="50"/>
    </location>
</feature>
<dbReference type="Proteomes" id="UP000800035">
    <property type="component" value="Unassembled WGS sequence"/>
</dbReference>
<protein>
    <recommendedName>
        <fullName evidence="2">RSE1/DDB1/CPSF1 first beta-propeller domain-containing protein</fullName>
    </recommendedName>
</protein>
<dbReference type="Gene3D" id="2.130.10.10">
    <property type="entry name" value="YVTN repeat-like/Quinoprotein amine dehydrogenase"/>
    <property type="match status" value="3"/>
</dbReference>
<dbReference type="EMBL" id="ML977036">
    <property type="protein sequence ID" value="KAF1949504.1"/>
    <property type="molecule type" value="Genomic_DNA"/>
</dbReference>